<proteinExistence type="predicted"/>
<gene>
    <name evidence="1" type="ORF">K8V88_09690</name>
</gene>
<reference evidence="1" key="2">
    <citation type="submission" date="2021-09" db="EMBL/GenBank/DDBJ databases">
        <authorList>
            <person name="Gilroy R."/>
        </authorList>
    </citation>
    <scope>NUCLEOTIDE SEQUENCE</scope>
    <source>
        <strain evidence="1">7886</strain>
    </source>
</reference>
<accession>A0A921HU31</accession>
<evidence type="ECO:0000313" key="1">
    <source>
        <dbReference type="EMBL" id="HJF87693.1"/>
    </source>
</evidence>
<dbReference type="Proteomes" id="UP000747013">
    <property type="component" value="Unassembled WGS sequence"/>
</dbReference>
<reference evidence="1" key="1">
    <citation type="journal article" date="2021" name="PeerJ">
        <title>Extensive microbial diversity within the chicken gut microbiome revealed by metagenomics and culture.</title>
        <authorList>
            <person name="Gilroy R."/>
            <person name="Ravi A."/>
            <person name="Getino M."/>
            <person name="Pursley I."/>
            <person name="Horton D.L."/>
            <person name="Alikhan N.F."/>
            <person name="Baker D."/>
            <person name="Gharbi K."/>
            <person name="Hall N."/>
            <person name="Watson M."/>
            <person name="Adriaenssens E.M."/>
            <person name="Foster-Nyarko E."/>
            <person name="Jarju S."/>
            <person name="Secka A."/>
            <person name="Antonio M."/>
            <person name="Oren A."/>
            <person name="Chaudhuri R.R."/>
            <person name="La Ragione R."/>
            <person name="Hildebrand F."/>
            <person name="Pallen M.J."/>
        </authorList>
    </citation>
    <scope>NUCLEOTIDE SEQUENCE</scope>
    <source>
        <strain evidence="1">7886</strain>
    </source>
</reference>
<sequence length="121" mass="13781">MEQLQGVLEKTPFEQRLMSLQERSFEVRDYLAMVKHDFGASEGALKLLNKGELAQLLGISVTSVRKLLQSDPNFSRMKVTGEELRFNKAAVLQYIVAVSMDWQNHMDLLDGLGFLIRFSNC</sequence>
<protein>
    <submittedName>
        <fullName evidence="1">Helix-turn-helix domain-containing protein</fullName>
    </submittedName>
</protein>
<comment type="caution">
    <text evidence="1">The sequence shown here is derived from an EMBL/GenBank/DDBJ whole genome shotgun (WGS) entry which is preliminary data.</text>
</comment>
<name>A0A921HU31_9LACO</name>
<organism evidence="1 2">
    <name type="scientific">Companilactobacillus farciminis</name>
    <dbReference type="NCBI Taxonomy" id="1612"/>
    <lineage>
        <taxon>Bacteria</taxon>
        <taxon>Bacillati</taxon>
        <taxon>Bacillota</taxon>
        <taxon>Bacilli</taxon>
        <taxon>Lactobacillales</taxon>
        <taxon>Lactobacillaceae</taxon>
        <taxon>Companilactobacillus</taxon>
    </lineage>
</organism>
<dbReference type="AlphaFoldDB" id="A0A921HU31"/>
<evidence type="ECO:0000313" key="2">
    <source>
        <dbReference type="Proteomes" id="UP000747013"/>
    </source>
</evidence>
<dbReference type="EMBL" id="DYWC01000227">
    <property type="protein sequence ID" value="HJF87693.1"/>
    <property type="molecule type" value="Genomic_DNA"/>
</dbReference>